<dbReference type="InterPro" id="IPR003593">
    <property type="entry name" value="AAA+_ATPase"/>
</dbReference>
<dbReference type="PANTHER" id="PTHR43790">
    <property type="entry name" value="CARBOHYDRATE TRANSPORT ATP-BINDING PROTEIN MG119-RELATED"/>
    <property type="match status" value="1"/>
</dbReference>
<dbReference type="Gene3D" id="3.40.50.300">
    <property type="entry name" value="P-loop containing nucleotide triphosphate hydrolases"/>
    <property type="match status" value="1"/>
</dbReference>
<keyword evidence="5" id="KW-1185">Reference proteome</keyword>
<protein>
    <submittedName>
        <fullName evidence="4">ATP-binding cassette domain-containing protein</fullName>
    </submittedName>
</protein>
<reference evidence="4 5" key="1">
    <citation type="submission" date="2023-12" db="EMBL/GenBank/DDBJ databases">
        <title>Amycolatopsis sp. V23-08.</title>
        <authorList>
            <person name="Somphong A."/>
        </authorList>
    </citation>
    <scope>NUCLEOTIDE SEQUENCE [LARGE SCALE GENOMIC DNA]</scope>
    <source>
        <strain evidence="4 5">V23-08</strain>
    </source>
</reference>
<keyword evidence="2 4" id="KW-0067">ATP-binding</keyword>
<name>A0ABU5R167_9PSEU</name>
<evidence type="ECO:0000313" key="5">
    <source>
        <dbReference type="Proteomes" id="UP001304298"/>
    </source>
</evidence>
<dbReference type="CDD" id="cd03216">
    <property type="entry name" value="ABC_Carb_Monos_I"/>
    <property type="match status" value="1"/>
</dbReference>
<keyword evidence="1" id="KW-0547">Nucleotide-binding</keyword>
<evidence type="ECO:0000259" key="3">
    <source>
        <dbReference type="PROSITE" id="PS50893"/>
    </source>
</evidence>
<evidence type="ECO:0000313" key="4">
    <source>
        <dbReference type="EMBL" id="MEA5359600.1"/>
    </source>
</evidence>
<accession>A0ABU5R167</accession>
<evidence type="ECO:0000256" key="1">
    <source>
        <dbReference type="ARBA" id="ARBA00022741"/>
    </source>
</evidence>
<proteinExistence type="predicted"/>
<dbReference type="InterPro" id="IPR050107">
    <property type="entry name" value="ABC_carbohydrate_import_ATPase"/>
</dbReference>
<organism evidence="4 5">
    <name type="scientific">Amycolatopsis heterodermiae</name>
    <dbReference type="NCBI Taxonomy" id="3110235"/>
    <lineage>
        <taxon>Bacteria</taxon>
        <taxon>Bacillati</taxon>
        <taxon>Actinomycetota</taxon>
        <taxon>Actinomycetes</taxon>
        <taxon>Pseudonocardiales</taxon>
        <taxon>Pseudonocardiaceae</taxon>
        <taxon>Amycolatopsis</taxon>
    </lineage>
</organism>
<dbReference type="InterPro" id="IPR003439">
    <property type="entry name" value="ABC_transporter-like_ATP-bd"/>
</dbReference>
<sequence length="269" mass="28541">MTEPILQARGLVKRYGRVTAIDGADFDLLPGEVLAVVGDNGAGKSSLIKTLSGAVIPDEGEIKVDGETVHFKSPLDARQYGIETVYQDLAVAPALDIASNMFLGREKRIGGAFGLFRKLDTATMRSEAQRILDELGINIKSITQLVETLSGGQRQGVAVARAAAFGTKAVIMDEPTAALGVAESGKVLDLIGRIRDRGLPVVLISHNMPHVFDIADRIHVHRLGKRVAVVSPKTHSMNQVVGLLTGALRLNENGEIEEAAAATHVAGLS</sequence>
<feature type="domain" description="ABC transporter" evidence="3">
    <location>
        <begin position="6"/>
        <end position="248"/>
    </location>
</feature>
<dbReference type="SMART" id="SM00382">
    <property type="entry name" value="AAA"/>
    <property type="match status" value="1"/>
</dbReference>
<evidence type="ECO:0000256" key="2">
    <source>
        <dbReference type="ARBA" id="ARBA00022840"/>
    </source>
</evidence>
<dbReference type="GO" id="GO:0005524">
    <property type="term" value="F:ATP binding"/>
    <property type="evidence" value="ECO:0007669"/>
    <property type="project" value="UniProtKB-KW"/>
</dbReference>
<dbReference type="Proteomes" id="UP001304298">
    <property type="component" value="Unassembled WGS sequence"/>
</dbReference>
<dbReference type="SUPFAM" id="SSF52540">
    <property type="entry name" value="P-loop containing nucleoside triphosphate hydrolases"/>
    <property type="match status" value="1"/>
</dbReference>
<comment type="caution">
    <text evidence="4">The sequence shown here is derived from an EMBL/GenBank/DDBJ whole genome shotgun (WGS) entry which is preliminary data.</text>
</comment>
<dbReference type="EMBL" id="JAYFSI010000001">
    <property type="protein sequence ID" value="MEA5359600.1"/>
    <property type="molecule type" value="Genomic_DNA"/>
</dbReference>
<gene>
    <name evidence="4" type="ORF">VA596_08640</name>
</gene>
<dbReference type="Pfam" id="PF00005">
    <property type="entry name" value="ABC_tran"/>
    <property type="match status" value="1"/>
</dbReference>
<dbReference type="RefSeq" id="WP_323324816.1">
    <property type="nucleotide sequence ID" value="NZ_JAYFSI010000001.1"/>
</dbReference>
<dbReference type="InterPro" id="IPR027417">
    <property type="entry name" value="P-loop_NTPase"/>
</dbReference>
<dbReference type="PANTHER" id="PTHR43790:SF8">
    <property type="entry name" value="SUGAR ABC TRANSPORTER ATP-BINDING PROTEIN"/>
    <property type="match status" value="1"/>
</dbReference>
<dbReference type="PROSITE" id="PS50893">
    <property type="entry name" value="ABC_TRANSPORTER_2"/>
    <property type="match status" value="1"/>
</dbReference>